<dbReference type="EMBL" id="FR823386">
    <property type="protein sequence ID" value="CBZ51598.1"/>
    <property type="molecule type" value="Genomic_DNA"/>
</dbReference>
<sequence length="763" mass="79957">MKLPYCSFGLARFLLSVSPAFSLCVVGNIKKTQFAHMRDSRRRALNCGRSCLFLTALAIFAWCQVTFFLSFSFAFAAPSSGKHPVVAIRSSENGNDRRTDSSLVQIAAAQSQTSLVSTRASVRVLQPPTDESWVCRISVHGGPCAGNSSISELGAWRFCPPGSCCSKSKCGSAGCGLGYCEGWGNPLCWIKYDEYGDRCGCEAYKNRCSPDGECLEYAVAEGGAYCACKDGYVGDGKVCEYDPCSANPCTPGSCRRSGSTYSCSCPNTYVVTQSNGGERCEVKKNYCLGEPCGPKGVAADCVSFDTGDYECICETSYVSNGKSCIKYNPCDSDPCGNADAVKSCTHVDGDEYQCECHEGYNLTRDSDGNMVCEKDTCYGNPCGLPYLVASCAPREPDATSSATYTCLCSSTGVLHVDPDTGVQSCVQGDPCSKDPCGSSVVAESCVNEGDTYKCVCRAGYSVVEHDGRKECKKGDPCELKACGEDHLVASCSTDSKSYACDCSSAAIKGLNEGKKPVCVSREECENACGPLEGVKQCNQKLGKLECVCDTGYVLASENGVNKCVKGDACLAQPCGSAAATQSCTARDNSYSCSCNEGYELRTRSDGTQVCASPGDCTGSPCGPSTNIGVCSPGTDRYTCSCVSPYELQETADGRPTCVSADVYTTTSTQSVDDHSESESSSSYTGLATGAVVMVIALGAALWFSNSQEEQPMGSDAMGGMGDPMQPAGMGPMGPGGPIGPCGPGGPIGPRQSYSGNPSPSMWA</sequence>
<dbReference type="SMART" id="SM00181">
    <property type="entry name" value="EGF"/>
    <property type="match status" value="8"/>
</dbReference>
<dbReference type="PANTHER" id="PTHR24034:SF89">
    <property type="entry name" value="COMPLEMENT COMPONENT C1Q RECEPTOR"/>
    <property type="match status" value="1"/>
</dbReference>
<evidence type="ECO:0000313" key="8">
    <source>
        <dbReference type="EMBL" id="CBZ51598.1"/>
    </source>
</evidence>
<dbReference type="PROSITE" id="PS50026">
    <property type="entry name" value="EGF_3"/>
    <property type="match status" value="2"/>
</dbReference>
<dbReference type="AlphaFoldDB" id="F0VD83"/>
<dbReference type="InterPro" id="IPR000152">
    <property type="entry name" value="EGF-type_Asp/Asn_hydroxyl_site"/>
</dbReference>
<feature type="region of interest" description="Disordered" evidence="5">
    <location>
        <begin position="709"/>
        <end position="763"/>
    </location>
</feature>
<evidence type="ECO:0000259" key="7">
    <source>
        <dbReference type="PROSITE" id="PS50026"/>
    </source>
</evidence>
<dbReference type="PANTHER" id="PTHR24034">
    <property type="entry name" value="EGF-LIKE DOMAIN-CONTAINING PROTEIN"/>
    <property type="match status" value="1"/>
</dbReference>
<dbReference type="EMBL" id="LN714479">
    <property type="protein sequence ID" value="CEL65549.1"/>
    <property type="molecule type" value="Genomic_DNA"/>
</dbReference>
<feature type="transmembrane region" description="Helical" evidence="6">
    <location>
        <begin position="50"/>
        <end position="75"/>
    </location>
</feature>
<name>F0VD83_NEOCL</name>
<accession>F0VD83</accession>
<keyword evidence="6" id="KW-0472">Membrane</keyword>
<dbReference type="SMART" id="SM00179">
    <property type="entry name" value="EGF_CA"/>
    <property type="match status" value="4"/>
</dbReference>
<evidence type="ECO:0000256" key="1">
    <source>
        <dbReference type="ARBA" id="ARBA00022536"/>
    </source>
</evidence>
<dbReference type="VEuPathDB" id="ToxoDB:NCLIV_013920"/>
<dbReference type="PROSITE" id="PS00010">
    <property type="entry name" value="ASX_HYDROXYL"/>
    <property type="match status" value="1"/>
</dbReference>
<feature type="domain" description="EGF-like" evidence="7">
    <location>
        <begin position="427"/>
        <end position="466"/>
    </location>
</feature>
<dbReference type="eggNOG" id="KOG1217">
    <property type="taxonomic scope" value="Eukaryota"/>
</dbReference>
<keyword evidence="10" id="KW-1185">Reference proteome</keyword>
<keyword evidence="6" id="KW-0812">Transmembrane</keyword>
<dbReference type="RefSeq" id="XP_003881631.1">
    <property type="nucleotide sequence ID" value="XM_003881582.1"/>
</dbReference>
<evidence type="ECO:0000313" key="10">
    <source>
        <dbReference type="Proteomes" id="UP000007494"/>
    </source>
</evidence>
<evidence type="ECO:0000313" key="9">
    <source>
        <dbReference type="EMBL" id="CEL65549.1"/>
    </source>
</evidence>
<organism evidence="8 10">
    <name type="scientific">Neospora caninum (strain Liverpool)</name>
    <dbReference type="NCBI Taxonomy" id="572307"/>
    <lineage>
        <taxon>Eukaryota</taxon>
        <taxon>Sar</taxon>
        <taxon>Alveolata</taxon>
        <taxon>Apicomplexa</taxon>
        <taxon>Conoidasida</taxon>
        <taxon>Coccidia</taxon>
        <taxon>Eucoccidiorida</taxon>
        <taxon>Eimeriorina</taxon>
        <taxon>Sarcocystidae</taxon>
        <taxon>Neospora</taxon>
    </lineage>
</organism>
<comment type="caution">
    <text evidence="4">Lacks conserved residue(s) required for the propagation of feature annotation.</text>
</comment>
<evidence type="ECO:0000256" key="3">
    <source>
        <dbReference type="ARBA" id="ARBA00023157"/>
    </source>
</evidence>
<dbReference type="OrthoDB" id="329097at2759"/>
<feature type="compositionally biased region" description="Polar residues" evidence="5">
    <location>
        <begin position="751"/>
        <end position="763"/>
    </location>
</feature>
<reference evidence="8" key="1">
    <citation type="submission" date="2011-02" db="EMBL/GenBank/DDBJ databases">
        <authorList>
            <person name="Aslett M."/>
        </authorList>
    </citation>
    <scope>NUCLEOTIDE SEQUENCE</scope>
    <source>
        <strain evidence="8">Liverpool</strain>
    </source>
</reference>
<dbReference type="GO" id="GO:0005509">
    <property type="term" value="F:calcium ion binding"/>
    <property type="evidence" value="ECO:0007669"/>
    <property type="project" value="InterPro"/>
</dbReference>
<keyword evidence="3 4" id="KW-1015">Disulfide bond</keyword>
<protein>
    <submittedName>
        <fullName evidence="9">Microneme protein, putative</fullName>
    </submittedName>
</protein>
<evidence type="ECO:0000256" key="4">
    <source>
        <dbReference type="PROSITE-ProRule" id="PRU00076"/>
    </source>
</evidence>
<dbReference type="InterPro" id="IPR000742">
    <property type="entry name" value="EGF"/>
</dbReference>
<keyword evidence="6" id="KW-1133">Transmembrane helix</keyword>
<keyword evidence="1 4" id="KW-0245">EGF-like domain</keyword>
<dbReference type="Gene3D" id="2.90.20.10">
    <property type="entry name" value="Plasmodium vivax P25 domain"/>
    <property type="match status" value="1"/>
</dbReference>
<feature type="transmembrane region" description="Helical" evidence="6">
    <location>
        <begin position="12"/>
        <end position="29"/>
    </location>
</feature>
<reference evidence="9" key="4">
    <citation type="journal article" date="2015" name="PLoS ONE">
        <title>Comprehensive Evaluation of Toxoplasma gondii VEG and Neospora caninum LIV Genomes with Tachyzoite Stage Transcriptome and Proteome Defines Novel Transcript Features.</title>
        <authorList>
            <person name="Ramaprasad A."/>
            <person name="Mourier T."/>
            <person name="Naeem R."/>
            <person name="Malas T.B."/>
            <person name="Moussa E."/>
            <person name="Panigrahi A."/>
            <person name="Vermont S.J."/>
            <person name="Otto T.D."/>
            <person name="Wastling J."/>
            <person name="Pain A."/>
        </authorList>
    </citation>
    <scope>NUCLEOTIDE SEQUENCE</scope>
    <source>
        <strain evidence="9">Liverpool</strain>
    </source>
</reference>
<evidence type="ECO:0000256" key="2">
    <source>
        <dbReference type="ARBA" id="ARBA00022737"/>
    </source>
</evidence>
<evidence type="ECO:0000256" key="5">
    <source>
        <dbReference type="SAM" id="MobiDB-lite"/>
    </source>
</evidence>
<dbReference type="GeneID" id="13443986"/>
<dbReference type="InterPro" id="IPR050751">
    <property type="entry name" value="ECM_structural_protein"/>
</dbReference>
<feature type="compositionally biased region" description="Gly residues" evidence="5">
    <location>
        <begin position="730"/>
        <end position="747"/>
    </location>
</feature>
<feature type="disulfide bond" evidence="4">
    <location>
        <begin position="244"/>
        <end position="254"/>
    </location>
</feature>
<keyword evidence="2" id="KW-0677">Repeat</keyword>
<reference evidence="8" key="2">
    <citation type="submission" date="2011-03" db="EMBL/GenBank/DDBJ databases">
        <title>Comparative genomics and transcriptomics of Neospora caninum and Toxoplasma gondii.</title>
        <authorList>
            <person name="Reid A.J."/>
            <person name="Sohal A."/>
            <person name="Harris D."/>
            <person name="Quail M."/>
            <person name="Sanders M."/>
            <person name="Berriman M."/>
            <person name="Wastling J.M."/>
            <person name="Pain A."/>
        </authorList>
    </citation>
    <scope>NUCLEOTIDE SEQUENCE</scope>
    <source>
        <strain evidence="8">Liverpool</strain>
    </source>
</reference>
<dbReference type="Gene3D" id="2.10.25.10">
    <property type="entry name" value="Laminin"/>
    <property type="match status" value="4"/>
</dbReference>
<proteinExistence type="predicted"/>
<dbReference type="InterPro" id="IPR001881">
    <property type="entry name" value="EGF-like_Ca-bd_dom"/>
</dbReference>
<evidence type="ECO:0000256" key="6">
    <source>
        <dbReference type="SAM" id="Phobius"/>
    </source>
</evidence>
<gene>
    <name evidence="9" type="ORF">BN1204_013920</name>
    <name evidence="8" type="ORF">NCLIV_013920</name>
</gene>
<dbReference type="Proteomes" id="UP000007494">
    <property type="component" value="Chromosome V"/>
</dbReference>
<dbReference type="InParanoid" id="F0VD83"/>
<feature type="domain" description="EGF-like" evidence="7">
    <location>
        <begin position="240"/>
        <end position="281"/>
    </location>
</feature>
<dbReference type="OMA" id="ITNCEQC"/>
<reference evidence="10" key="3">
    <citation type="journal article" date="2012" name="PLoS Pathog.">
        <title>Comparative genomics of the apicomplexan parasites Toxoplasma gondii and Neospora caninum: Coccidia differing in host range and transmission strategy.</title>
        <authorList>
            <person name="Reid A.J."/>
            <person name="Vermont S.J."/>
            <person name="Cotton J.A."/>
            <person name="Harris D."/>
            <person name="Hill-Cawthorne G.A."/>
            <person name="Konen-Waisman S."/>
            <person name="Latham S.M."/>
            <person name="Mourier T."/>
            <person name="Norton R."/>
            <person name="Quail M.A."/>
            <person name="Sanders M."/>
            <person name="Shanmugam D."/>
            <person name="Sohal A."/>
            <person name="Wasmuth J.D."/>
            <person name="Brunk B."/>
            <person name="Grigg M.E."/>
            <person name="Howard J.C."/>
            <person name="Parkinson J."/>
            <person name="Roos D.S."/>
            <person name="Trees A.J."/>
            <person name="Berriman M."/>
            <person name="Pain A."/>
            <person name="Wastling J.M."/>
        </authorList>
    </citation>
    <scope>NUCLEOTIDE SEQUENCE [LARGE SCALE GENOMIC DNA]</scope>
    <source>
        <strain evidence="10">Liverpool</strain>
    </source>
</reference>